<reference evidence="2" key="3">
    <citation type="submission" date="2025-09" db="UniProtKB">
        <authorList>
            <consortium name="Ensembl"/>
        </authorList>
    </citation>
    <scope>IDENTIFICATION</scope>
</reference>
<feature type="compositionally biased region" description="Polar residues" evidence="1">
    <location>
        <begin position="201"/>
        <end position="212"/>
    </location>
</feature>
<accession>A0AAZ1XJH9</accession>
<sequence>GWTGPSDPPAEAEGWTGPSDPPAEAEGWAGPSDPPAEANKGWCGSPEPPAGTEGWTGPSYPPAEAEGWTGPSDPPAEAEGWTGPSDPPAEANKGWCGSPEPPAGTTDEGRTGPLDPPAGPGCRTGDGGEEWRWRGRRFLLEEGTGGEMETSSSSSDHIEARKKAGERTGERDPRWRGEGEEVRGSGAETRSRCGDRCGKTQGLSTLGSNEGNETQKEGTAGRNQN</sequence>
<name>A0AAZ1XJH9_OREAU</name>
<organism evidence="2 3">
    <name type="scientific">Oreochromis aureus</name>
    <name type="common">Israeli tilapia</name>
    <name type="synonym">Chromis aureus</name>
    <dbReference type="NCBI Taxonomy" id="47969"/>
    <lineage>
        <taxon>Eukaryota</taxon>
        <taxon>Metazoa</taxon>
        <taxon>Chordata</taxon>
        <taxon>Craniata</taxon>
        <taxon>Vertebrata</taxon>
        <taxon>Euteleostomi</taxon>
        <taxon>Actinopterygii</taxon>
        <taxon>Neopterygii</taxon>
        <taxon>Teleostei</taxon>
        <taxon>Neoteleostei</taxon>
        <taxon>Acanthomorphata</taxon>
        <taxon>Ovalentaria</taxon>
        <taxon>Cichlomorphae</taxon>
        <taxon>Cichliformes</taxon>
        <taxon>Cichlidae</taxon>
        <taxon>African cichlids</taxon>
        <taxon>Pseudocrenilabrinae</taxon>
        <taxon>Oreochromini</taxon>
        <taxon>Oreochromis</taxon>
    </lineage>
</organism>
<feature type="compositionally biased region" description="Basic and acidic residues" evidence="1">
    <location>
        <begin position="156"/>
        <end position="198"/>
    </location>
</feature>
<dbReference type="Ensembl" id="ENSOABT00000068047.1">
    <property type="protein sequence ID" value="ENSOABP00000067745.1"/>
    <property type="gene ID" value="ENSOABG00000038474.1"/>
</dbReference>
<keyword evidence="3" id="KW-1185">Reference proteome</keyword>
<dbReference type="Proteomes" id="UP000472276">
    <property type="component" value="Unassembled WGS sequence"/>
</dbReference>
<evidence type="ECO:0000313" key="2">
    <source>
        <dbReference type="Ensembl" id="ENSOABP00000067745.1"/>
    </source>
</evidence>
<proteinExistence type="predicted"/>
<evidence type="ECO:0000256" key="1">
    <source>
        <dbReference type="SAM" id="MobiDB-lite"/>
    </source>
</evidence>
<feature type="region of interest" description="Disordered" evidence="1">
    <location>
        <begin position="1"/>
        <end position="225"/>
    </location>
</feature>
<evidence type="ECO:0000313" key="3">
    <source>
        <dbReference type="Proteomes" id="UP000472276"/>
    </source>
</evidence>
<protein>
    <submittedName>
        <fullName evidence="2">Uncharacterized protein</fullName>
    </submittedName>
</protein>
<reference evidence="3" key="1">
    <citation type="submission" date="2020-03" db="EMBL/GenBank/DDBJ databases">
        <title>Evolution of repeat sequences and sex chromosomes of tilapia species revealed by chromosome-level genomes.</title>
        <authorList>
            <person name="Xu L."/>
            <person name="Tao W."/>
            <person name="Wang D."/>
            <person name="Zhou Q."/>
        </authorList>
    </citation>
    <scope>NUCLEOTIDE SEQUENCE [LARGE SCALE GENOMIC DNA]</scope>
    <source>
        <strain evidence="3">Israel</strain>
    </source>
</reference>
<reference evidence="2" key="2">
    <citation type="submission" date="2025-08" db="UniProtKB">
        <authorList>
            <consortium name="Ensembl"/>
        </authorList>
    </citation>
    <scope>IDENTIFICATION</scope>
</reference>
<dbReference type="AlphaFoldDB" id="A0AAZ1XJH9"/>